<proteinExistence type="inferred from homology"/>
<dbReference type="Pfam" id="PF01239">
    <property type="entry name" value="PPTA"/>
    <property type="match status" value="2"/>
</dbReference>
<evidence type="ECO:0000256" key="3">
    <source>
        <dbReference type="ARBA" id="ARBA00022679"/>
    </source>
</evidence>
<evidence type="ECO:0000313" key="5">
    <source>
        <dbReference type="EMBL" id="CDP38769.1"/>
    </source>
</evidence>
<evidence type="ECO:0000256" key="1">
    <source>
        <dbReference type="ARBA" id="ARBA00006734"/>
    </source>
</evidence>
<gene>
    <name evidence="5" type="ORF">GNLVRS02_ARAD1D42130g</name>
</gene>
<keyword evidence="4" id="KW-0677">Repeat</keyword>
<sequence length="311" mass="35845">MELDDALDVIYQCDHIEILPPHLIPENSSPEKCIYEDGVLGIPQKLMQKKFASIRSLYTRLAGESHHKLSDTECKQLYKLTTLCLIVTTENVLALNSRRRVTPASLLYKDLLFLNVLFRSPLQKHTKSPMLWNHRRWLITQLHSVEEYQKHLTTGDFGKLSTVSSHDWLNCEFLIVLKAGMLHPRNYYSWAHARWIVQEYKSSLDLNCLAEWLFVDVCSRNVSDISMWSFMEFVLDTIDNRQLSTGYVGRALALTDLAPGHETMWTFIGNMTGKLKDKSLIDSIEEVSTIPRQGAWPSKVLQKLQVQILPN</sequence>
<keyword evidence="2" id="KW-0637">Prenyltransferase</keyword>
<dbReference type="GO" id="GO:0005737">
    <property type="term" value="C:cytoplasm"/>
    <property type="evidence" value="ECO:0007669"/>
    <property type="project" value="TreeGrafter"/>
</dbReference>
<evidence type="ECO:0000256" key="4">
    <source>
        <dbReference type="ARBA" id="ARBA00022737"/>
    </source>
</evidence>
<dbReference type="Gene3D" id="1.25.40.120">
    <property type="entry name" value="Protein prenylyltransferase"/>
    <property type="match status" value="1"/>
</dbReference>
<dbReference type="PhylomeDB" id="A0A060TDB5"/>
<dbReference type="GO" id="GO:0008318">
    <property type="term" value="F:protein prenyltransferase activity"/>
    <property type="evidence" value="ECO:0007669"/>
    <property type="project" value="InterPro"/>
</dbReference>
<organism evidence="5">
    <name type="scientific">Blastobotrys adeninivorans</name>
    <name type="common">Yeast</name>
    <name type="synonym">Arxula adeninivorans</name>
    <dbReference type="NCBI Taxonomy" id="409370"/>
    <lineage>
        <taxon>Eukaryota</taxon>
        <taxon>Fungi</taxon>
        <taxon>Dikarya</taxon>
        <taxon>Ascomycota</taxon>
        <taxon>Saccharomycotina</taxon>
        <taxon>Dipodascomycetes</taxon>
        <taxon>Dipodascales</taxon>
        <taxon>Trichomonascaceae</taxon>
        <taxon>Blastobotrys</taxon>
    </lineage>
</organism>
<dbReference type="PANTHER" id="PTHR11129:SF3">
    <property type="entry name" value="PROTEIN PRENYLTRANSFERASE ALPHA SUBUNIT REPEAT-CONTAINING PROTEIN 1"/>
    <property type="match status" value="1"/>
</dbReference>
<evidence type="ECO:0000256" key="2">
    <source>
        <dbReference type="ARBA" id="ARBA00022602"/>
    </source>
</evidence>
<protein>
    <submittedName>
        <fullName evidence="5">ARAD1D42130p</fullName>
    </submittedName>
</protein>
<dbReference type="AlphaFoldDB" id="A0A060TDB5"/>
<name>A0A060TDB5_BLAAD</name>
<reference evidence="5" key="2">
    <citation type="submission" date="2014-06" db="EMBL/GenBank/DDBJ databases">
        <title>The complete genome of Blastobotrys (Arxula) adeninivorans LS3 - a yeast of biotechnological interest.</title>
        <authorList>
            <person name="Kunze G."/>
            <person name="Gaillardin C."/>
            <person name="Czernicka M."/>
            <person name="Durrens P."/>
            <person name="Martin T."/>
            <person name="Boer E."/>
            <person name="Gabaldon T."/>
            <person name="Cruz J."/>
            <person name="Talla E."/>
            <person name="Marck C."/>
            <person name="Goffeau A."/>
            <person name="Barbe V."/>
            <person name="Baret P."/>
            <person name="Baronian K."/>
            <person name="Beier S."/>
            <person name="Bleykasten C."/>
            <person name="Bode R."/>
            <person name="Casaregola S."/>
            <person name="Despons L."/>
            <person name="Fairhead C."/>
            <person name="Giersberg M."/>
            <person name="Gierski P."/>
            <person name="Hahnel U."/>
            <person name="Hartmann A."/>
            <person name="Jankowska D."/>
            <person name="Jubin C."/>
            <person name="Jung P."/>
            <person name="Lafontaine I."/>
            <person name="Leh-Louis V."/>
            <person name="Lemaire M."/>
            <person name="Marcet-Houben M."/>
            <person name="Mascher M."/>
            <person name="Morel G."/>
            <person name="Richard G.-F."/>
            <person name="Riechen J."/>
            <person name="Sacerdot C."/>
            <person name="Sarkar A."/>
            <person name="Savel G."/>
            <person name="Schacherer J."/>
            <person name="Sherman D."/>
            <person name="Straub M.-L."/>
            <person name="Stein N."/>
            <person name="Thierry A."/>
            <person name="Trautwein-Schult A."/>
            <person name="Westhof E."/>
            <person name="Worch S."/>
            <person name="Dujon B."/>
            <person name="Souciet J.-L."/>
            <person name="Wincker P."/>
            <person name="Scholz U."/>
            <person name="Neuveglise N."/>
        </authorList>
    </citation>
    <scope>NUCLEOTIDE SEQUENCE</scope>
    <source>
        <strain evidence="5">LS3</strain>
    </source>
</reference>
<comment type="similarity">
    <text evidence="1">Belongs to the protein prenyltransferase subunit alpha family.</text>
</comment>
<dbReference type="SUPFAM" id="SSF48439">
    <property type="entry name" value="Protein prenylyltransferase"/>
    <property type="match status" value="1"/>
</dbReference>
<dbReference type="EMBL" id="HG937694">
    <property type="protein sequence ID" value="CDP38769.1"/>
    <property type="molecule type" value="Genomic_DNA"/>
</dbReference>
<dbReference type="PANTHER" id="PTHR11129">
    <property type="entry name" value="PROTEIN FARNESYLTRANSFERASE ALPHA SUBUNIT/RAB GERANYLGERANYL TRANSFERASE ALPHA SUBUNIT"/>
    <property type="match status" value="1"/>
</dbReference>
<keyword evidence="3" id="KW-0808">Transferase</keyword>
<accession>A0A060TDB5</accession>
<reference evidence="5" key="1">
    <citation type="submission" date="2014-02" db="EMBL/GenBank/DDBJ databases">
        <authorList>
            <person name="Genoscope - CEA"/>
        </authorList>
    </citation>
    <scope>NUCLEOTIDE SEQUENCE</scope>
    <source>
        <strain evidence="5">LS3</strain>
    </source>
</reference>
<dbReference type="InterPro" id="IPR002088">
    <property type="entry name" value="Prenyl_trans_a"/>
</dbReference>